<proteinExistence type="predicted"/>
<dbReference type="SUPFAM" id="SSF53323">
    <property type="entry name" value="Pyruvate-ferredoxin oxidoreductase, PFOR, domain III"/>
    <property type="match status" value="1"/>
</dbReference>
<evidence type="ECO:0000256" key="1">
    <source>
        <dbReference type="ARBA" id="ARBA00023002"/>
    </source>
</evidence>
<comment type="caution">
    <text evidence="3">The sequence shown here is derived from an EMBL/GenBank/DDBJ whole genome shotgun (WGS) entry which is preliminary data.</text>
</comment>
<dbReference type="InterPro" id="IPR002869">
    <property type="entry name" value="Pyrv_flavodox_OxRed_cen"/>
</dbReference>
<dbReference type="RefSeq" id="WP_369704027.1">
    <property type="nucleotide sequence ID" value="NZ_JBGEWD010000006.1"/>
</dbReference>
<dbReference type="Proteomes" id="UP001564657">
    <property type="component" value="Unassembled WGS sequence"/>
</dbReference>
<evidence type="ECO:0000313" key="4">
    <source>
        <dbReference type="Proteomes" id="UP001564657"/>
    </source>
</evidence>
<organism evidence="3 4">
    <name type="scientific">Clostridium moutaii</name>
    <dbReference type="NCBI Taxonomy" id="3240932"/>
    <lineage>
        <taxon>Bacteria</taxon>
        <taxon>Bacillati</taxon>
        <taxon>Bacillota</taxon>
        <taxon>Clostridia</taxon>
        <taxon>Eubacteriales</taxon>
        <taxon>Clostridiaceae</taxon>
        <taxon>Clostridium</taxon>
    </lineage>
</organism>
<sequence length="190" mass="20240">MNNQLELRLTGSGGQGLILGGVILAEAAIMEGKNVIQSQSYGPEARGGSSKAEVIISDEEIDFPKVLRTNLLLTLTQKSCNKYIGSLGKDGILLIDSSVIVPSTNKAERVIKVPILETANKVIGKSMVANIIAIGAINGILHIASKEFLETAVLNRVPKGTEELNKRALEAGYKLVENCDALKEKCQLVG</sequence>
<evidence type="ECO:0000259" key="2">
    <source>
        <dbReference type="Pfam" id="PF01558"/>
    </source>
</evidence>
<gene>
    <name evidence="3" type="ORF">AB8U03_07995</name>
</gene>
<dbReference type="PANTHER" id="PTHR42730:SF1">
    <property type="entry name" value="2-OXOGLUTARATE SYNTHASE SUBUNIT KORC"/>
    <property type="match status" value="1"/>
</dbReference>
<keyword evidence="4" id="KW-1185">Reference proteome</keyword>
<dbReference type="Gene3D" id="3.40.920.10">
    <property type="entry name" value="Pyruvate-ferredoxin oxidoreductase, PFOR, domain III"/>
    <property type="match status" value="1"/>
</dbReference>
<feature type="domain" description="Pyruvate/ketoisovalerate oxidoreductase catalytic" evidence="2">
    <location>
        <begin position="13"/>
        <end position="173"/>
    </location>
</feature>
<dbReference type="EMBL" id="JBGEWD010000006">
    <property type="protein sequence ID" value="MEY8000140.1"/>
    <property type="molecule type" value="Genomic_DNA"/>
</dbReference>
<protein>
    <submittedName>
        <fullName evidence="3">2-oxoacid:acceptor oxidoreductase family protein</fullName>
    </submittedName>
</protein>
<evidence type="ECO:0000313" key="3">
    <source>
        <dbReference type="EMBL" id="MEY8000140.1"/>
    </source>
</evidence>
<accession>A0ABV4BMY1</accession>
<reference evidence="3 4" key="1">
    <citation type="submission" date="2024-08" db="EMBL/GenBank/DDBJ databases">
        <title>Clostridium lapicellarii sp. nov., and Clostridium renhuaiense sp. nov., two species isolated from the mud in a fermentation cellar used for producing sauce-flavour Chinese liquors.</title>
        <authorList>
            <person name="Yang F."/>
            <person name="Wang H."/>
            <person name="Chen L.Q."/>
            <person name="Zhou N."/>
            <person name="Lu J.J."/>
            <person name="Pu X.X."/>
            <person name="Wan B."/>
            <person name="Wang L."/>
            <person name="Liu S.J."/>
        </authorList>
    </citation>
    <scope>NUCLEOTIDE SEQUENCE [LARGE SCALE GENOMIC DNA]</scope>
    <source>
        <strain evidence="3 4">MT-5</strain>
    </source>
</reference>
<dbReference type="PANTHER" id="PTHR42730">
    <property type="entry name" value="2-OXOGLUTARATE SYNTHASE SUBUNIT KORC"/>
    <property type="match status" value="1"/>
</dbReference>
<dbReference type="InterPro" id="IPR052554">
    <property type="entry name" value="2-oxoglutarate_synth_KorC"/>
</dbReference>
<name>A0ABV4BMY1_9CLOT</name>
<keyword evidence="1" id="KW-0560">Oxidoreductase</keyword>
<dbReference type="Pfam" id="PF01558">
    <property type="entry name" value="POR"/>
    <property type="match status" value="1"/>
</dbReference>
<dbReference type="InterPro" id="IPR019752">
    <property type="entry name" value="Pyrv/ketoisovalerate_OxRed_cat"/>
</dbReference>